<accession>A0AAD8ACW4</accession>
<reference evidence="1" key="1">
    <citation type="journal article" date="2023" name="IScience">
        <title>Live-bearing cockroach genome reveals convergent evolutionary mechanisms linked to viviparity in insects and beyond.</title>
        <authorList>
            <person name="Fouks B."/>
            <person name="Harrison M.C."/>
            <person name="Mikhailova A.A."/>
            <person name="Marchal E."/>
            <person name="English S."/>
            <person name="Carruthers M."/>
            <person name="Jennings E.C."/>
            <person name="Chiamaka E.L."/>
            <person name="Frigard R.A."/>
            <person name="Pippel M."/>
            <person name="Attardo G.M."/>
            <person name="Benoit J.B."/>
            <person name="Bornberg-Bauer E."/>
            <person name="Tobe S.S."/>
        </authorList>
    </citation>
    <scope>NUCLEOTIDE SEQUENCE</scope>
    <source>
        <strain evidence="1">Stay&amp;Tobe</strain>
    </source>
</reference>
<dbReference type="EMBL" id="JASPKZ010001990">
    <property type="protein sequence ID" value="KAJ9596400.1"/>
    <property type="molecule type" value="Genomic_DNA"/>
</dbReference>
<protein>
    <submittedName>
        <fullName evidence="1">Uncharacterized protein</fullName>
    </submittedName>
</protein>
<comment type="caution">
    <text evidence="1">The sequence shown here is derived from an EMBL/GenBank/DDBJ whole genome shotgun (WGS) entry which is preliminary data.</text>
</comment>
<reference evidence="1" key="2">
    <citation type="submission" date="2023-05" db="EMBL/GenBank/DDBJ databases">
        <authorList>
            <person name="Fouks B."/>
        </authorList>
    </citation>
    <scope>NUCLEOTIDE SEQUENCE</scope>
    <source>
        <strain evidence="1">Stay&amp;Tobe</strain>
        <tissue evidence="1">Testes</tissue>
    </source>
</reference>
<proteinExistence type="predicted"/>
<keyword evidence="2" id="KW-1185">Reference proteome</keyword>
<gene>
    <name evidence="1" type="ORF">L9F63_012563</name>
</gene>
<organism evidence="1 2">
    <name type="scientific">Diploptera punctata</name>
    <name type="common">Pacific beetle cockroach</name>
    <dbReference type="NCBI Taxonomy" id="6984"/>
    <lineage>
        <taxon>Eukaryota</taxon>
        <taxon>Metazoa</taxon>
        <taxon>Ecdysozoa</taxon>
        <taxon>Arthropoda</taxon>
        <taxon>Hexapoda</taxon>
        <taxon>Insecta</taxon>
        <taxon>Pterygota</taxon>
        <taxon>Neoptera</taxon>
        <taxon>Polyneoptera</taxon>
        <taxon>Dictyoptera</taxon>
        <taxon>Blattodea</taxon>
        <taxon>Blaberoidea</taxon>
        <taxon>Blaberidae</taxon>
        <taxon>Diplopterinae</taxon>
        <taxon>Diploptera</taxon>
    </lineage>
</organism>
<feature type="non-terminal residue" evidence="1">
    <location>
        <position position="1"/>
    </location>
</feature>
<evidence type="ECO:0000313" key="1">
    <source>
        <dbReference type="EMBL" id="KAJ9596400.1"/>
    </source>
</evidence>
<dbReference type="Proteomes" id="UP001233999">
    <property type="component" value="Unassembled WGS sequence"/>
</dbReference>
<evidence type="ECO:0000313" key="2">
    <source>
        <dbReference type="Proteomes" id="UP001233999"/>
    </source>
</evidence>
<feature type="non-terminal residue" evidence="1">
    <location>
        <position position="61"/>
    </location>
</feature>
<dbReference type="AlphaFoldDB" id="A0AAD8ACW4"/>
<name>A0AAD8ACW4_DIPPU</name>
<sequence length="61" mass="6561">EMFKKSIHAIIIGTDADENNGSGFIAENSGKFVANIMKTSTFMHDRSPVIGSCGGREWGSI</sequence>